<comment type="caution">
    <text evidence="1">The sequence shown here is derived from an EMBL/GenBank/DDBJ whole genome shotgun (WGS) entry which is preliminary data.</text>
</comment>
<organism evidence="1 2">
    <name type="scientific">Dyella solisilvae</name>
    <dbReference type="NCBI Taxonomy" id="1920168"/>
    <lineage>
        <taxon>Bacteria</taxon>
        <taxon>Pseudomonadati</taxon>
        <taxon>Pseudomonadota</taxon>
        <taxon>Gammaproteobacteria</taxon>
        <taxon>Lysobacterales</taxon>
        <taxon>Rhodanobacteraceae</taxon>
        <taxon>Dyella</taxon>
    </lineage>
</organism>
<accession>A0A370KD61</accession>
<reference evidence="1 2" key="1">
    <citation type="submission" date="2018-07" db="EMBL/GenBank/DDBJ databases">
        <title>Dyella solisilvae sp. nov., isolated from the pine and broad-leaved mixed forest soil.</title>
        <authorList>
            <person name="Gao Z."/>
            <person name="Qiu L."/>
        </authorList>
    </citation>
    <scope>NUCLEOTIDE SEQUENCE [LARGE SCALE GENOMIC DNA]</scope>
    <source>
        <strain evidence="1 2">DHG54</strain>
    </source>
</reference>
<dbReference type="OrthoDB" id="997940at2"/>
<dbReference type="Proteomes" id="UP000254711">
    <property type="component" value="Unassembled WGS sequence"/>
</dbReference>
<dbReference type="EMBL" id="QQSY01000001">
    <property type="protein sequence ID" value="RDJ00368.1"/>
    <property type="molecule type" value="Genomic_DNA"/>
</dbReference>
<name>A0A370KD61_9GAMM</name>
<sequence length="92" mass="9974">MNKTDVIRQVATRTGLPPALCEAALKAFEATCGDALTGAFTGQRHNHSHVVAEMVHRTGASAEDCAQLLKAFEQVLDEALRDKLGFKGKRPR</sequence>
<protein>
    <submittedName>
        <fullName evidence="1">Uncharacterized protein</fullName>
    </submittedName>
</protein>
<evidence type="ECO:0000313" key="2">
    <source>
        <dbReference type="Proteomes" id="UP000254711"/>
    </source>
</evidence>
<dbReference type="AlphaFoldDB" id="A0A370KD61"/>
<gene>
    <name evidence="1" type="ORF">DVT68_06090</name>
</gene>
<evidence type="ECO:0000313" key="1">
    <source>
        <dbReference type="EMBL" id="RDJ00368.1"/>
    </source>
</evidence>
<keyword evidence="2" id="KW-1185">Reference proteome</keyword>
<dbReference type="RefSeq" id="WP_114824093.1">
    <property type="nucleotide sequence ID" value="NZ_QQSY01000001.1"/>
</dbReference>
<proteinExistence type="predicted"/>